<keyword evidence="16" id="KW-1185">Reference proteome</keyword>
<accession>A0ABS7DNG2</accession>
<dbReference type="Gene3D" id="3.30.450.40">
    <property type="match status" value="1"/>
</dbReference>
<dbReference type="InterPro" id="IPR004358">
    <property type="entry name" value="Sig_transdc_His_kin-like_C"/>
</dbReference>
<dbReference type="EMBL" id="JAGFNZ010000002">
    <property type="protein sequence ID" value="MBW7572846.1"/>
    <property type="molecule type" value="Genomic_DNA"/>
</dbReference>
<evidence type="ECO:0000313" key="16">
    <source>
        <dbReference type="Proteomes" id="UP000719942"/>
    </source>
</evidence>
<evidence type="ECO:0000256" key="6">
    <source>
        <dbReference type="ARBA" id="ARBA00022692"/>
    </source>
</evidence>
<keyword evidence="12 13" id="KW-0472">Membrane</keyword>
<name>A0ABS7DNG2_9FIRM</name>
<feature type="transmembrane region" description="Helical" evidence="13">
    <location>
        <begin position="42"/>
        <end position="60"/>
    </location>
</feature>
<dbReference type="EC" id="2.7.13.3" evidence="3"/>
<evidence type="ECO:0000259" key="14">
    <source>
        <dbReference type="PROSITE" id="PS50109"/>
    </source>
</evidence>
<dbReference type="SUPFAM" id="SSF55781">
    <property type="entry name" value="GAF domain-like"/>
    <property type="match status" value="1"/>
</dbReference>
<protein>
    <recommendedName>
        <fullName evidence="3">histidine kinase</fullName>
        <ecNumber evidence="3">2.7.13.3</ecNumber>
    </recommendedName>
</protein>
<evidence type="ECO:0000256" key="8">
    <source>
        <dbReference type="ARBA" id="ARBA00022777"/>
    </source>
</evidence>
<evidence type="ECO:0000256" key="13">
    <source>
        <dbReference type="SAM" id="Phobius"/>
    </source>
</evidence>
<dbReference type="PANTHER" id="PTHR45569:SF1">
    <property type="entry name" value="SENSOR PROTEIN KDPD"/>
    <property type="match status" value="1"/>
</dbReference>
<keyword evidence="10 13" id="KW-1133">Transmembrane helix</keyword>
<comment type="catalytic activity">
    <reaction evidence="1">
        <text>ATP + protein L-histidine = ADP + protein N-phospho-L-histidine.</text>
        <dbReference type="EC" id="2.7.13.3"/>
    </reaction>
</comment>
<dbReference type="CDD" id="cd00082">
    <property type="entry name" value="HisKA"/>
    <property type="match status" value="1"/>
</dbReference>
<gene>
    <name evidence="15" type="ORF">J5W02_08455</name>
</gene>
<evidence type="ECO:0000256" key="5">
    <source>
        <dbReference type="ARBA" id="ARBA00022679"/>
    </source>
</evidence>
<dbReference type="InterPro" id="IPR005467">
    <property type="entry name" value="His_kinase_dom"/>
</dbReference>
<keyword evidence="9" id="KW-0067">ATP-binding</keyword>
<dbReference type="PANTHER" id="PTHR45569">
    <property type="entry name" value="SENSOR PROTEIN KDPD"/>
    <property type="match status" value="1"/>
</dbReference>
<dbReference type="Pfam" id="PF00512">
    <property type="entry name" value="HisKA"/>
    <property type="match status" value="1"/>
</dbReference>
<comment type="caution">
    <text evidence="15">The sequence shown here is derived from an EMBL/GenBank/DDBJ whole genome shotgun (WGS) entry which is preliminary data.</text>
</comment>
<evidence type="ECO:0000256" key="4">
    <source>
        <dbReference type="ARBA" id="ARBA00022553"/>
    </source>
</evidence>
<dbReference type="InterPro" id="IPR003594">
    <property type="entry name" value="HATPase_dom"/>
</dbReference>
<comment type="subcellular location">
    <subcellularLocation>
        <location evidence="2">Membrane</location>
        <topology evidence="2">Multi-pass membrane protein</topology>
    </subcellularLocation>
</comment>
<dbReference type="PRINTS" id="PR00344">
    <property type="entry name" value="BCTRLSENSOR"/>
</dbReference>
<evidence type="ECO:0000256" key="12">
    <source>
        <dbReference type="ARBA" id="ARBA00023136"/>
    </source>
</evidence>
<dbReference type="SUPFAM" id="SSF47384">
    <property type="entry name" value="Homodimeric domain of signal transducing histidine kinase"/>
    <property type="match status" value="1"/>
</dbReference>
<keyword evidence="11" id="KW-0902">Two-component regulatory system</keyword>
<keyword evidence="6 13" id="KW-0812">Transmembrane</keyword>
<evidence type="ECO:0000256" key="11">
    <source>
        <dbReference type="ARBA" id="ARBA00023012"/>
    </source>
</evidence>
<keyword evidence="7" id="KW-0547">Nucleotide-binding</keyword>
<feature type="domain" description="Histidine kinase" evidence="14">
    <location>
        <begin position="265"/>
        <end position="482"/>
    </location>
</feature>
<dbReference type="Gene3D" id="3.30.565.10">
    <property type="entry name" value="Histidine kinase-like ATPase, C-terminal domain"/>
    <property type="match status" value="1"/>
</dbReference>
<dbReference type="InterPro" id="IPR029016">
    <property type="entry name" value="GAF-like_dom_sf"/>
</dbReference>
<feature type="transmembrane region" description="Helical" evidence="13">
    <location>
        <begin position="72"/>
        <end position="95"/>
    </location>
</feature>
<evidence type="ECO:0000256" key="2">
    <source>
        <dbReference type="ARBA" id="ARBA00004141"/>
    </source>
</evidence>
<organism evidence="15 16">
    <name type="scientific">Caproiciproducens faecalis</name>
    <dbReference type="NCBI Taxonomy" id="2820301"/>
    <lineage>
        <taxon>Bacteria</taxon>
        <taxon>Bacillati</taxon>
        <taxon>Bacillota</taxon>
        <taxon>Clostridia</taxon>
        <taxon>Eubacteriales</taxon>
        <taxon>Acutalibacteraceae</taxon>
        <taxon>Caproiciproducens</taxon>
    </lineage>
</organism>
<evidence type="ECO:0000256" key="9">
    <source>
        <dbReference type="ARBA" id="ARBA00022840"/>
    </source>
</evidence>
<keyword evidence="5" id="KW-0808">Transferase</keyword>
<dbReference type="SMART" id="SM00387">
    <property type="entry name" value="HATPase_c"/>
    <property type="match status" value="1"/>
</dbReference>
<evidence type="ECO:0000313" key="15">
    <source>
        <dbReference type="EMBL" id="MBW7572846.1"/>
    </source>
</evidence>
<sequence>MAILGAATAASFLIVNLSGSYDHLAVIYVLAVALISRFSAGYLWGIFAAIAGVIGTNYYFTYPYHAFNFTISGYPVTFISMLAVSIVISTMTAQIKEQARLSEKREKQTENLYEFSKKLVSANESDQIVSLTLEYLLRFTHQSVIFYLTDPLNVEGTLKSTCDSHRVLLNSREEKSAAHRAFVNNTQEMTESCLYLPLSSQENVLGVAGLIFENRETPEPGMLTFFSLLLSQAALALEHRQLAEKQQRIMMEAEKEAMRTNLLRAVSHDLRTPLTSILGASAAIAENKGLIDPAAHDKLIFDIHEEAEWLIRIVENLLTVTRISQKPATLKKYPEAAEEIVAEAVSRIRRRFPEAKIQVSVPSEFLMVPMDATLIEQVVINLLENSIRHAGRAVPIRLEVFVEEDRAVFRVSDKGRGIPPEDLSSLLTGIPCSTGKSSDSSRGNGIGLSICNSIVKAHGGEMTAENLKEGGAAFTFKLPLEGADPND</sequence>
<dbReference type="RefSeq" id="WP_219965220.1">
    <property type="nucleotide sequence ID" value="NZ_JAGFNZ010000002.1"/>
</dbReference>
<dbReference type="Pfam" id="PF02518">
    <property type="entry name" value="HATPase_c"/>
    <property type="match status" value="1"/>
</dbReference>
<dbReference type="SMART" id="SM00388">
    <property type="entry name" value="HisKA"/>
    <property type="match status" value="1"/>
</dbReference>
<dbReference type="Pfam" id="PF13493">
    <property type="entry name" value="DUF4118"/>
    <property type="match status" value="1"/>
</dbReference>
<dbReference type="PROSITE" id="PS50109">
    <property type="entry name" value="HIS_KIN"/>
    <property type="match status" value="1"/>
</dbReference>
<evidence type="ECO:0000256" key="3">
    <source>
        <dbReference type="ARBA" id="ARBA00012438"/>
    </source>
</evidence>
<dbReference type="InterPro" id="IPR036890">
    <property type="entry name" value="HATPase_C_sf"/>
</dbReference>
<dbReference type="Gene3D" id="1.20.120.620">
    <property type="entry name" value="Backbone structure of the membrane domain of e. Coli histidine kinase receptor kdpd"/>
    <property type="match status" value="1"/>
</dbReference>
<proteinExistence type="predicted"/>
<dbReference type="InterPro" id="IPR003661">
    <property type="entry name" value="HisK_dim/P_dom"/>
</dbReference>
<dbReference type="InterPro" id="IPR052023">
    <property type="entry name" value="Histidine_kinase_KdpD"/>
</dbReference>
<evidence type="ECO:0000256" key="1">
    <source>
        <dbReference type="ARBA" id="ARBA00000085"/>
    </source>
</evidence>
<reference evidence="15 16" key="1">
    <citation type="submission" date="2021-03" db="EMBL/GenBank/DDBJ databases">
        <title>Caproiciproducens sp. nov. isolated from feces of cow.</title>
        <authorList>
            <person name="Choi J.-Y."/>
        </authorList>
    </citation>
    <scope>NUCLEOTIDE SEQUENCE [LARGE SCALE GENOMIC DNA]</scope>
    <source>
        <strain evidence="15 16">AGMB10547</strain>
    </source>
</reference>
<dbReference type="InterPro" id="IPR025201">
    <property type="entry name" value="KdpD_TM"/>
</dbReference>
<evidence type="ECO:0000256" key="7">
    <source>
        <dbReference type="ARBA" id="ARBA00022741"/>
    </source>
</evidence>
<dbReference type="Gene3D" id="1.10.287.130">
    <property type="match status" value="1"/>
</dbReference>
<dbReference type="InterPro" id="IPR038318">
    <property type="entry name" value="KdpD_sf"/>
</dbReference>
<evidence type="ECO:0000256" key="10">
    <source>
        <dbReference type="ARBA" id="ARBA00022989"/>
    </source>
</evidence>
<dbReference type="InterPro" id="IPR036097">
    <property type="entry name" value="HisK_dim/P_sf"/>
</dbReference>
<dbReference type="SUPFAM" id="SSF55874">
    <property type="entry name" value="ATPase domain of HSP90 chaperone/DNA topoisomerase II/histidine kinase"/>
    <property type="match status" value="1"/>
</dbReference>
<feature type="transmembrane region" description="Helical" evidence="13">
    <location>
        <begin position="12"/>
        <end position="35"/>
    </location>
</feature>
<keyword evidence="4" id="KW-0597">Phosphoprotein</keyword>
<keyword evidence="8" id="KW-0418">Kinase</keyword>
<dbReference type="Proteomes" id="UP000719942">
    <property type="component" value="Unassembled WGS sequence"/>
</dbReference>